<dbReference type="EMBL" id="PDNW01000044">
    <property type="protein sequence ID" value="PLC47887.1"/>
    <property type="molecule type" value="Genomic_DNA"/>
</dbReference>
<dbReference type="AlphaFoldDB" id="A0A2N4TYP4"/>
<evidence type="ECO:0000313" key="2">
    <source>
        <dbReference type="Proteomes" id="UP000234190"/>
    </source>
</evidence>
<comment type="caution">
    <text evidence="1">The sequence shown here is derived from an EMBL/GenBank/DDBJ whole genome shotgun (WGS) entry which is preliminary data.</text>
</comment>
<keyword evidence="2" id="KW-1185">Reference proteome</keyword>
<gene>
    <name evidence="1" type="ORF">CR159_21160</name>
</gene>
<sequence length="375" mass="41378">MLKPKFEYIPAALREHPRWVTWAGPKVPFDPMLPNSPASVNDPHTWGSFENAKTAYREGERAGIGFVLNGDGLVGIDLDGCVERGKPDMRAIALLDRIGCGYVEFSPSGKGLRSFGFSGPPRRCKGVMDGISVEVYSTSRYLTVTGHVLREGPIVELPGFTSLSDDLVPTEENRREHRITEDDRSHLQYSSVGIPCHTIPIEESQRNKRLFELARYLKGEIPNGTAAQLRALVQEWHRLALPAIGTKDFGITWADFIRGWEKVRFPTGAILATVLEGVDGDPLPDGIETLGYGHHGIMLVKICLRLALHHDPEPFFISVRQAGGLLNIHFTDASKLLSALVTDGVIALAERGGGKRASRYRWNFSPGAHSHRMNG</sequence>
<evidence type="ECO:0000313" key="1">
    <source>
        <dbReference type="EMBL" id="PLC47887.1"/>
    </source>
</evidence>
<protein>
    <recommendedName>
        <fullName evidence="3">DNA primase/polymerase bifunctional N-terminal domain-containing protein</fullName>
    </recommendedName>
</protein>
<evidence type="ECO:0008006" key="3">
    <source>
        <dbReference type="Google" id="ProtNLM"/>
    </source>
</evidence>
<dbReference type="Proteomes" id="UP000234190">
    <property type="component" value="Unassembled WGS sequence"/>
</dbReference>
<name>A0A2N4TYP4_9BURK</name>
<accession>A0A2N4TYP4</accession>
<organism evidence="1 2">
    <name type="scientific">Pollutimonas subterranea</name>
    <dbReference type="NCBI Taxonomy" id="2045210"/>
    <lineage>
        <taxon>Bacteria</taxon>
        <taxon>Pseudomonadati</taxon>
        <taxon>Pseudomonadota</taxon>
        <taxon>Betaproteobacteria</taxon>
        <taxon>Burkholderiales</taxon>
        <taxon>Alcaligenaceae</taxon>
        <taxon>Pollutimonas</taxon>
    </lineage>
</organism>
<proteinExistence type="predicted"/>
<reference evidence="1 2" key="1">
    <citation type="submission" date="2017-10" db="EMBL/GenBank/DDBJ databases">
        <title>Two draft genome sequences of Pusillimonas sp. strains isolated from a nitrate- and radionuclide-contaminated groundwater in Russia.</title>
        <authorList>
            <person name="Grouzdev D.S."/>
            <person name="Tourova T.P."/>
            <person name="Goeva M.A."/>
            <person name="Babich T.L."/>
            <person name="Sokolova D.S."/>
            <person name="Abdullin R."/>
            <person name="Poltaraus A.B."/>
            <person name="Toshchakov S.V."/>
            <person name="Nazina T.N."/>
        </authorList>
    </citation>
    <scope>NUCLEOTIDE SEQUENCE [LARGE SCALE GENOMIC DNA]</scope>
    <source>
        <strain evidence="1 2">JR1/69-3-13</strain>
    </source>
</reference>